<gene>
    <name evidence="1" type="ORF">L2E82_42519</name>
</gene>
<organism evidence="1 2">
    <name type="scientific">Cichorium intybus</name>
    <name type="common">Chicory</name>
    <dbReference type="NCBI Taxonomy" id="13427"/>
    <lineage>
        <taxon>Eukaryota</taxon>
        <taxon>Viridiplantae</taxon>
        <taxon>Streptophyta</taxon>
        <taxon>Embryophyta</taxon>
        <taxon>Tracheophyta</taxon>
        <taxon>Spermatophyta</taxon>
        <taxon>Magnoliopsida</taxon>
        <taxon>eudicotyledons</taxon>
        <taxon>Gunneridae</taxon>
        <taxon>Pentapetalae</taxon>
        <taxon>asterids</taxon>
        <taxon>campanulids</taxon>
        <taxon>Asterales</taxon>
        <taxon>Asteraceae</taxon>
        <taxon>Cichorioideae</taxon>
        <taxon>Cichorieae</taxon>
        <taxon>Cichoriinae</taxon>
        <taxon>Cichorium</taxon>
    </lineage>
</organism>
<accession>A0ACB8ZM43</accession>
<comment type="caution">
    <text evidence="1">The sequence shown here is derived from an EMBL/GenBank/DDBJ whole genome shotgun (WGS) entry which is preliminary data.</text>
</comment>
<dbReference type="EMBL" id="CM042016">
    <property type="protein sequence ID" value="KAI3698735.1"/>
    <property type="molecule type" value="Genomic_DNA"/>
</dbReference>
<evidence type="ECO:0000313" key="2">
    <source>
        <dbReference type="Proteomes" id="UP001055811"/>
    </source>
</evidence>
<keyword evidence="2" id="KW-1185">Reference proteome</keyword>
<sequence length="136" mass="15315">MARLLIGSGLVNPSKPILNSLLENNSPAQIVQSLLMSCAKDVKYCSPESLVVFDCVLGWYCEKDLCFQALEVFNLTRDLTPDGSKLFSNRSYNTLLNALQENDEVKLGLCLYALMIRHRVLIDGFTCQDFWKTMKG</sequence>
<name>A0ACB8ZM43_CICIN</name>
<reference evidence="2" key="1">
    <citation type="journal article" date="2022" name="Mol. Ecol. Resour.">
        <title>The genomes of chicory, endive, great burdock and yacon provide insights into Asteraceae palaeo-polyploidization history and plant inulin production.</title>
        <authorList>
            <person name="Fan W."/>
            <person name="Wang S."/>
            <person name="Wang H."/>
            <person name="Wang A."/>
            <person name="Jiang F."/>
            <person name="Liu H."/>
            <person name="Zhao H."/>
            <person name="Xu D."/>
            <person name="Zhang Y."/>
        </authorList>
    </citation>
    <scope>NUCLEOTIDE SEQUENCE [LARGE SCALE GENOMIC DNA]</scope>
    <source>
        <strain evidence="2">cv. Punajuju</strain>
    </source>
</reference>
<protein>
    <submittedName>
        <fullName evidence="1">Uncharacterized protein</fullName>
    </submittedName>
</protein>
<evidence type="ECO:0000313" key="1">
    <source>
        <dbReference type="EMBL" id="KAI3698735.1"/>
    </source>
</evidence>
<proteinExistence type="predicted"/>
<dbReference type="Proteomes" id="UP001055811">
    <property type="component" value="Linkage Group LG08"/>
</dbReference>
<reference evidence="1 2" key="2">
    <citation type="journal article" date="2022" name="Mol. Ecol. Resour.">
        <title>The genomes of chicory, endive, great burdock and yacon provide insights into Asteraceae paleo-polyploidization history and plant inulin production.</title>
        <authorList>
            <person name="Fan W."/>
            <person name="Wang S."/>
            <person name="Wang H."/>
            <person name="Wang A."/>
            <person name="Jiang F."/>
            <person name="Liu H."/>
            <person name="Zhao H."/>
            <person name="Xu D."/>
            <person name="Zhang Y."/>
        </authorList>
    </citation>
    <scope>NUCLEOTIDE SEQUENCE [LARGE SCALE GENOMIC DNA]</scope>
    <source>
        <strain evidence="2">cv. Punajuju</strain>
        <tissue evidence="1">Leaves</tissue>
    </source>
</reference>